<dbReference type="Gene3D" id="3.30.200.20">
    <property type="entry name" value="Phosphorylase Kinase, domain 1"/>
    <property type="match status" value="1"/>
</dbReference>
<dbReference type="SUPFAM" id="SSF56112">
    <property type="entry name" value="Protein kinase-like (PK-like)"/>
    <property type="match status" value="1"/>
</dbReference>
<dbReference type="SMART" id="SM00220">
    <property type="entry name" value="S_TKc"/>
    <property type="match status" value="1"/>
</dbReference>
<evidence type="ECO:0000256" key="2">
    <source>
        <dbReference type="ARBA" id="ARBA00022741"/>
    </source>
</evidence>
<name>A0A5E4MMF0_9HEMI</name>
<dbReference type="Proteomes" id="UP000325440">
    <property type="component" value="Unassembled WGS sequence"/>
</dbReference>
<evidence type="ECO:0000313" key="9">
    <source>
        <dbReference type="EMBL" id="VVC32672.1"/>
    </source>
</evidence>
<dbReference type="PANTHER" id="PTHR11042">
    <property type="entry name" value="EUKARYOTIC TRANSLATION INITIATION FACTOR 2-ALPHA KINASE EIF2-ALPHA KINASE -RELATED"/>
    <property type="match status" value="1"/>
</dbReference>
<dbReference type="EMBL" id="CABPRJ010000958">
    <property type="protein sequence ID" value="VVC32672.1"/>
    <property type="molecule type" value="Genomic_DNA"/>
</dbReference>
<dbReference type="GO" id="GO:0005634">
    <property type="term" value="C:nucleus"/>
    <property type="evidence" value="ECO:0007669"/>
    <property type="project" value="TreeGrafter"/>
</dbReference>
<gene>
    <name evidence="9" type="ORF">CINCED_3A014032</name>
</gene>
<dbReference type="AlphaFoldDB" id="A0A5E4MMF0"/>
<evidence type="ECO:0000313" key="10">
    <source>
        <dbReference type="Proteomes" id="UP000325440"/>
    </source>
</evidence>
<feature type="binding site" evidence="6">
    <location>
        <position position="227"/>
    </location>
    <ligand>
        <name>ATP</name>
        <dbReference type="ChEBI" id="CHEBI:30616"/>
    </ligand>
</feature>
<evidence type="ECO:0000256" key="7">
    <source>
        <dbReference type="SAM" id="MobiDB-lite"/>
    </source>
</evidence>
<evidence type="ECO:0000256" key="5">
    <source>
        <dbReference type="ARBA" id="ARBA00037982"/>
    </source>
</evidence>
<dbReference type="GO" id="GO:0004713">
    <property type="term" value="F:protein tyrosine kinase activity"/>
    <property type="evidence" value="ECO:0007669"/>
    <property type="project" value="TreeGrafter"/>
</dbReference>
<organism evidence="9 10">
    <name type="scientific">Cinara cedri</name>
    <dbReference type="NCBI Taxonomy" id="506608"/>
    <lineage>
        <taxon>Eukaryota</taxon>
        <taxon>Metazoa</taxon>
        <taxon>Ecdysozoa</taxon>
        <taxon>Arthropoda</taxon>
        <taxon>Hexapoda</taxon>
        <taxon>Insecta</taxon>
        <taxon>Pterygota</taxon>
        <taxon>Neoptera</taxon>
        <taxon>Paraneoptera</taxon>
        <taxon>Hemiptera</taxon>
        <taxon>Sternorrhyncha</taxon>
        <taxon>Aphidomorpha</taxon>
        <taxon>Aphidoidea</taxon>
        <taxon>Aphididae</taxon>
        <taxon>Lachninae</taxon>
        <taxon>Cinara</taxon>
    </lineage>
</organism>
<dbReference type="InterPro" id="IPR011009">
    <property type="entry name" value="Kinase-like_dom_sf"/>
</dbReference>
<comment type="similarity">
    <text evidence="5">Belongs to the protein kinase superfamily. Ser/Thr protein kinase family. GCN2 subfamily.</text>
</comment>
<evidence type="ECO:0000256" key="6">
    <source>
        <dbReference type="PROSITE-ProRule" id="PRU10141"/>
    </source>
</evidence>
<proteinExistence type="inferred from homology"/>
<reference evidence="9 10" key="1">
    <citation type="submission" date="2019-08" db="EMBL/GenBank/DDBJ databases">
        <authorList>
            <person name="Alioto T."/>
            <person name="Alioto T."/>
            <person name="Gomez Garrido J."/>
        </authorList>
    </citation>
    <scope>NUCLEOTIDE SEQUENCE [LARGE SCALE GENOMIC DNA]</scope>
</reference>
<feature type="compositionally biased region" description="Polar residues" evidence="7">
    <location>
        <begin position="26"/>
        <end position="40"/>
    </location>
</feature>
<evidence type="ECO:0000256" key="1">
    <source>
        <dbReference type="ARBA" id="ARBA00022679"/>
    </source>
</evidence>
<dbReference type="PROSITE" id="PS00107">
    <property type="entry name" value="PROTEIN_KINASE_ATP"/>
    <property type="match status" value="1"/>
</dbReference>
<dbReference type="Gene3D" id="1.10.510.10">
    <property type="entry name" value="Transferase(Phosphotransferase) domain 1"/>
    <property type="match status" value="1"/>
</dbReference>
<protein>
    <submittedName>
        <fullName evidence="9">Protein kinase domain,Protein kinase-like domain,Protein kinase, ATP binding site,Serine/threonine</fullName>
    </submittedName>
</protein>
<keyword evidence="1" id="KW-0808">Transferase</keyword>
<dbReference type="InterPro" id="IPR008271">
    <property type="entry name" value="Ser/Thr_kinase_AS"/>
</dbReference>
<feature type="domain" description="Protein kinase" evidence="8">
    <location>
        <begin position="197"/>
        <end position="460"/>
    </location>
</feature>
<dbReference type="InterPro" id="IPR017441">
    <property type="entry name" value="Protein_kinase_ATP_BS"/>
</dbReference>
<evidence type="ECO:0000259" key="8">
    <source>
        <dbReference type="PROSITE" id="PS50011"/>
    </source>
</evidence>
<dbReference type="Pfam" id="PF00069">
    <property type="entry name" value="Pkinase"/>
    <property type="match status" value="1"/>
</dbReference>
<keyword evidence="4 6" id="KW-0067">ATP-binding</keyword>
<keyword evidence="10" id="KW-1185">Reference proteome</keyword>
<evidence type="ECO:0000256" key="3">
    <source>
        <dbReference type="ARBA" id="ARBA00022777"/>
    </source>
</evidence>
<sequence>MDCVDVHRVSPVSLLPRRLNFNDSGEASPAVISTDQNESPKTPPNYVPYKAPLTPVSRKCRPTIPLRFAEHLASPIKSNSPQKEELCYSPPIKRIRLLKLEEGLLGRSQPAKKCAKPQENMINVCQSFNDETKLFKTNKFSINPFSPVATDLRSKWMSNYSNNNNNNNEISKSDNWSKDLTNVELSDLNVTRYFKEFKVEDLIGKGDFGEVYKCINMLEGIPYAIKKTLKKVVGTKRENYARKEVYANAALFSHPNIVAYHSAWNESNSVFIQLEYCDGGNLDEMIFSKRHNFSDASIERLLSHLSSGLHYMHTSKIVHLDIKPANIMISHSTYVKEDIDKVDKDIIYKIGDLGHVAHVDNLSDVEDGDGRYLPKEMLSGKYDSSTIMKVDIFSLGMTAYEAVSGLRLPSDGPEWHFLRDGFVPDIDGFRLSILLSTMIDPNPLNRPNAIDVYKNVTPKVSELNELCTLQFKREYLDSCTKTRATQSSPTNRMNTTTSKRTPIALSTWHKRRLVGQKSQRYYSF</sequence>
<dbReference type="PROSITE" id="PS50011">
    <property type="entry name" value="PROTEIN_KINASE_DOM"/>
    <property type="match status" value="1"/>
</dbReference>
<feature type="region of interest" description="Disordered" evidence="7">
    <location>
        <begin position="26"/>
        <end position="50"/>
    </location>
</feature>
<dbReference type="PANTHER" id="PTHR11042:SF185">
    <property type="entry name" value="WEE1-LIKE PROTEIN KINASE"/>
    <property type="match status" value="1"/>
</dbReference>
<dbReference type="InterPro" id="IPR000719">
    <property type="entry name" value="Prot_kinase_dom"/>
</dbReference>
<evidence type="ECO:0000256" key="4">
    <source>
        <dbReference type="ARBA" id="ARBA00022840"/>
    </source>
</evidence>
<dbReference type="OrthoDB" id="5337378at2759"/>
<accession>A0A5E4MMF0</accession>
<dbReference type="InterPro" id="IPR050339">
    <property type="entry name" value="CC_SR_Kinase"/>
</dbReference>
<dbReference type="PROSITE" id="PS00108">
    <property type="entry name" value="PROTEIN_KINASE_ST"/>
    <property type="match status" value="1"/>
</dbReference>
<dbReference type="GO" id="GO:0005524">
    <property type="term" value="F:ATP binding"/>
    <property type="evidence" value="ECO:0007669"/>
    <property type="project" value="UniProtKB-UniRule"/>
</dbReference>
<keyword evidence="2 6" id="KW-0547">Nucleotide-binding</keyword>
<keyword evidence="3 9" id="KW-0418">Kinase</keyword>
<dbReference type="GO" id="GO:0005737">
    <property type="term" value="C:cytoplasm"/>
    <property type="evidence" value="ECO:0007669"/>
    <property type="project" value="TreeGrafter"/>
</dbReference>